<sequence>MALADVELWRSDFANGFLVAEILSRYYDKDISMHSYDNGIGVKIKKDNWDQLTKIFGRFADLEPLTSKGDIDAIIHCQNGAAVSFLTKLYQCLTKRTIQPTPAAQPPPSGPGTIAAPAGAAKSLDVAEEIPPYAKPTNSAFIRDKMRDPELAETRDQTQLNRKVRDIHSQHEETQQLERLMTDTPDRYSALRSANKATVLRGATKPVRNDDSNPVLMTQQIVREVQIKTINQKGLEKLRATREAKESESLGFSGHSSSGLLGEGRNGVASFDTRGMNGGSNSNPELVQRRRPMDLLNEAVTRKLAGMGLTLKPRGGKDKFENFIDNANEGHIFGDQECAEVIRGIEEEAELLAVAFLDFPREFWKFVGLMYPFFTEHEESHASFRASAELFQVLGHQCVRRDNTAASLLMPEFLLPKFTPLLSRYGCKRAPLLRIIYAFLPNSVLAHIQAIKHLREALANDIPLFVHMLTILIGMENELDDTLVDLYHYYCCIGLETPCDKLRAACLSMLIPFLNYDINLVLDLLPRLTQLSSRHAWWEVKAQLLIVASAFLRMAPTHSVQNEDGAGDMPEEPTRDFTEQIELCLTIIEREFHPEASLNLRRVGLSYLSRNLEQYQELVPLYVDVLLSLPASVRQTMLFASDIEATFEPVSEGDEDGQDNTRSPRGIEHQLPIRGASGATYQLLPLVANWDSIAIAKQVFYEHKNDDSVSADILTVLLKCFEQLLRSHQQPNIRMMYDQMKGYVVLGFSSASTCEISANIVKVALMALGDSETDVFKHVTLVETLQKLVTRNVEDIRQQTVVKLLHDAHVMGPLWAERVLHCVNSLRSMCDADTFKTSLFSIAFEIDV</sequence>
<dbReference type="GO" id="GO:0008017">
    <property type="term" value="F:microtubule binding"/>
    <property type="evidence" value="ECO:0007669"/>
    <property type="project" value="TreeGrafter"/>
</dbReference>
<organism evidence="3 4">
    <name type="scientific">Phytophthora fragariaefolia</name>
    <dbReference type="NCBI Taxonomy" id="1490495"/>
    <lineage>
        <taxon>Eukaryota</taxon>
        <taxon>Sar</taxon>
        <taxon>Stramenopiles</taxon>
        <taxon>Oomycota</taxon>
        <taxon>Peronosporomycetes</taxon>
        <taxon>Peronosporales</taxon>
        <taxon>Peronosporaceae</taxon>
        <taxon>Phytophthora</taxon>
    </lineage>
</organism>
<dbReference type="PANTHER" id="PTHR12509:SF8">
    <property type="entry name" value="SPERMATOGENESIS-ASSOCIATED PROTEIN 4"/>
    <property type="match status" value="1"/>
</dbReference>
<dbReference type="Gene3D" id="1.10.418.10">
    <property type="entry name" value="Calponin-like domain"/>
    <property type="match status" value="1"/>
</dbReference>
<accession>A0A9W6Y0D2</accession>
<gene>
    <name evidence="3" type="ORF">Pfra01_002104200</name>
</gene>
<feature type="domain" description="CH-like" evidence="2">
    <location>
        <begin position="10"/>
        <end position="91"/>
    </location>
</feature>
<dbReference type="Pfam" id="PF06294">
    <property type="entry name" value="CH_2"/>
    <property type="match status" value="1"/>
</dbReference>
<feature type="region of interest" description="Disordered" evidence="1">
    <location>
        <begin position="649"/>
        <end position="668"/>
    </location>
</feature>
<dbReference type="EMBL" id="BSXT01002948">
    <property type="protein sequence ID" value="GMF51772.1"/>
    <property type="molecule type" value="Genomic_DNA"/>
</dbReference>
<dbReference type="InterPro" id="IPR016024">
    <property type="entry name" value="ARM-type_fold"/>
</dbReference>
<feature type="compositionally biased region" description="Low complexity" evidence="1">
    <location>
        <begin position="249"/>
        <end position="260"/>
    </location>
</feature>
<evidence type="ECO:0000256" key="1">
    <source>
        <dbReference type="SAM" id="MobiDB-lite"/>
    </source>
</evidence>
<evidence type="ECO:0000259" key="2">
    <source>
        <dbReference type="Pfam" id="PF06294"/>
    </source>
</evidence>
<dbReference type="Proteomes" id="UP001165121">
    <property type="component" value="Unassembled WGS sequence"/>
</dbReference>
<dbReference type="InterPro" id="IPR010441">
    <property type="entry name" value="CH_2"/>
</dbReference>
<keyword evidence="4" id="KW-1185">Reference proteome</keyword>
<dbReference type="GO" id="GO:0005930">
    <property type="term" value="C:axoneme"/>
    <property type="evidence" value="ECO:0007669"/>
    <property type="project" value="TreeGrafter"/>
</dbReference>
<evidence type="ECO:0000313" key="3">
    <source>
        <dbReference type="EMBL" id="GMF51772.1"/>
    </source>
</evidence>
<dbReference type="InterPro" id="IPR052111">
    <property type="entry name" value="Spermatogenesis_Ciliary_MAP"/>
</dbReference>
<reference evidence="3" key="1">
    <citation type="submission" date="2023-04" db="EMBL/GenBank/DDBJ databases">
        <title>Phytophthora fragariaefolia NBRC 109709.</title>
        <authorList>
            <person name="Ichikawa N."/>
            <person name="Sato H."/>
            <person name="Tonouchi N."/>
        </authorList>
    </citation>
    <scope>NUCLEOTIDE SEQUENCE</scope>
    <source>
        <strain evidence="3">NBRC 109709</strain>
    </source>
</reference>
<dbReference type="SUPFAM" id="SSF48371">
    <property type="entry name" value="ARM repeat"/>
    <property type="match status" value="1"/>
</dbReference>
<evidence type="ECO:0000313" key="4">
    <source>
        <dbReference type="Proteomes" id="UP001165121"/>
    </source>
</evidence>
<dbReference type="GO" id="GO:0051493">
    <property type="term" value="P:regulation of cytoskeleton organization"/>
    <property type="evidence" value="ECO:0007669"/>
    <property type="project" value="TreeGrafter"/>
</dbReference>
<comment type="caution">
    <text evidence="3">The sequence shown here is derived from an EMBL/GenBank/DDBJ whole genome shotgun (WGS) entry which is preliminary data.</text>
</comment>
<name>A0A9W6Y0D2_9STRA</name>
<proteinExistence type="predicted"/>
<dbReference type="AlphaFoldDB" id="A0A9W6Y0D2"/>
<protein>
    <submittedName>
        <fullName evidence="3">Unnamed protein product</fullName>
    </submittedName>
</protein>
<dbReference type="InterPro" id="IPR036872">
    <property type="entry name" value="CH_dom_sf"/>
</dbReference>
<dbReference type="OrthoDB" id="62528at2759"/>
<feature type="region of interest" description="Disordered" evidence="1">
    <location>
        <begin position="242"/>
        <end position="263"/>
    </location>
</feature>
<dbReference type="PANTHER" id="PTHR12509">
    <property type="entry name" value="SPERMATOGENESIS-ASSOCIATED 4-RELATED"/>
    <property type="match status" value="1"/>
</dbReference>